<evidence type="ECO:0000313" key="5">
    <source>
        <dbReference type="Proteomes" id="UP001597094"/>
    </source>
</evidence>
<sequence>MPITIFTQGKDLTPWLKVFKEKRPDLEVRTYSDNTPTQDVEFAMAWNHPLGVFKNFPNLKCIASMGAGVDHVLRDPELPAGVAITKIIDTNLTKDMAEFILVLAMDYLRGISAYKVQQLQQNWQPIPYKRIEEVRVGVMGVGVLGMYVAQQLHKVGFRVSGWARTAKRSESINIYAGAEDLNAFLSVSDILVCLLPLTPDTANMLNKATLSKLPKDAFVINVARGEHVVEKDLLQLLDSGHLSGASLDVFRQEPLPENNSLWTHPKINITPHMASKTDPTSAVDQILENYDRLMHNKPLINTVSLQKGY</sequence>
<dbReference type="RefSeq" id="WP_377523843.1">
    <property type="nucleotide sequence ID" value="NZ_JBHTLD010000034.1"/>
</dbReference>
<reference evidence="5" key="1">
    <citation type="journal article" date="2019" name="Int. J. Syst. Evol. Microbiol.">
        <title>The Global Catalogue of Microorganisms (GCM) 10K type strain sequencing project: providing services to taxonomists for standard genome sequencing and annotation.</title>
        <authorList>
            <consortium name="The Broad Institute Genomics Platform"/>
            <consortium name="The Broad Institute Genome Sequencing Center for Infectious Disease"/>
            <person name="Wu L."/>
            <person name="Ma J."/>
        </authorList>
    </citation>
    <scope>NUCLEOTIDE SEQUENCE [LARGE SCALE GENOMIC DNA]</scope>
    <source>
        <strain evidence="5">JCM 31319</strain>
    </source>
</reference>
<proteinExistence type="predicted"/>
<dbReference type="InterPro" id="IPR006140">
    <property type="entry name" value="D-isomer_DH_NAD-bd"/>
</dbReference>
<protein>
    <submittedName>
        <fullName evidence="4">2-hydroxyacid dehydrogenase</fullName>
    </submittedName>
</protein>
<keyword evidence="5" id="KW-1185">Reference proteome</keyword>
<dbReference type="SUPFAM" id="SSF51735">
    <property type="entry name" value="NAD(P)-binding Rossmann-fold domains"/>
    <property type="match status" value="1"/>
</dbReference>
<evidence type="ECO:0000256" key="1">
    <source>
        <dbReference type="ARBA" id="ARBA00023002"/>
    </source>
</evidence>
<gene>
    <name evidence="4" type="ORF">ACFQ2O_05825</name>
</gene>
<dbReference type="CDD" id="cd12164">
    <property type="entry name" value="GDH_like_2"/>
    <property type="match status" value="1"/>
</dbReference>
<dbReference type="PANTHER" id="PTHR43333">
    <property type="entry name" value="2-HACID_DH_C DOMAIN-CONTAINING PROTEIN"/>
    <property type="match status" value="1"/>
</dbReference>
<dbReference type="InterPro" id="IPR029753">
    <property type="entry name" value="D-isomer_DH_CS"/>
</dbReference>
<dbReference type="EMBL" id="JBHTLD010000034">
    <property type="protein sequence ID" value="MFD1185721.1"/>
    <property type="molecule type" value="Genomic_DNA"/>
</dbReference>
<feature type="domain" description="D-isomer specific 2-hydroxyacid dehydrogenase NAD-binding" evidence="3">
    <location>
        <begin position="102"/>
        <end position="274"/>
    </location>
</feature>
<dbReference type="PANTHER" id="PTHR43333:SF1">
    <property type="entry name" value="D-ISOMER SPECIFIC 2-HYDROXYACID DEHYDROGENASE NAD-BINDING DOMAIN-CONTAINING PROTEIN"/>
    <property type="match status" value="1"/>
</dbReference>
<keyword evidence="2" id="KW-0520">NAD</keyword>
<keyword evidence="1" id="KW-0560">Oxidoreductase</keyword>
<evidence type="ECO:0000259" key="3">
    <source>
        <dbReference type="Pfam" id="PF02826"/>
    </source>
</evidence>
<evidence type="ECO:0000256" key="2">
    <source>
        <dbReference type="ARBA" id="ARBA00023027"/>
    </source>
</evidence>
<dbReference type="PROSITE" id="PS00671">
    <property type="entry name" value="D_2_HYDROXYACID_DH_3"/>
    <property type="match status" value="1"/>
</dbReference>
<dbReference type="Proteomes" id="UP001597094">
    <property type="component" value="Unassembled WGS sequence"/>
</dbReference>
<organism evidence="4 5">
    <name type="scientific">Pontibacter rugosus</name>
    <dbReference type="NCBI Taxonomy" id="1745966"/>
    <lineage>
        <taxon>Bacteria</taxon>
        <taxon>Pseudomonadati</taxon>
        <taxon>Bacteroidota</taxon>
        <taxon>Cytophagia</taxon>
        <taxon>Cytophagales</taxon>
        <taxon>Hymenobacteraceae</taxon>
        <taxon>Pontibacter</taxon>
    </lineage>
</organism>
<dbReference type="Gene3D" id="3.40.50.720">
    <property type="entry name" value="NAD(P)-binding Rossmann-like Domain"/>
    <property type="match status" value="2"/>
</dbReference>
<accession>A0ABW3SLH6</accession>
<dbReference type="SUPFAM" id="SSF52283">
    <property type="entry name" value="Formate/glycerate dehydrogenase catalytic domain-like"/>
    <property type="match status" value="1"/>
</dbReference>
<name>A0ABW3SLH6_9BACT</name>
<comment type="caution">
    <text evidence="4">The sequence shown here is derived from an EMBL/GenBank/DDBJ whole genome shotgun (WGS) entry which is preliminary data.</text>
</comment>
<evidence type="ECO:0000313" key="4">
    <source>
        <dbReference type="EMBL" id="MFD1185721.1"/>
    </source>
</evidence>
<dbReference type="InterPro" id="IPR036291">
    <property type="entry name" value="NAD(P)-bd_dom_sf"/>
</dbReference>
<dbReference type="Pfam" id="PF02826">
    <property type="entry name" value="2-Hacid_dh_C"/>
    <property type="match status" value="1"/>
</dbReference>